<dbReference type="GO" id="GO:0005524">
    <property type="term" value="F:ATP binding"/>
    <property type="evidence" value="ECO:0007669"/>
    <property type="project" value="UniProtKB-KW"/>
</dbReference>
<keyword evidence="2" id="KW-0436">Ligase</keyword>
<proteinExistence type="inferred from homology"/>
<dbReference type="GO" id="GO:0009793">
    <property type="term" value="P:embryo development ending in seed dormancy"/>
    <property type="evidence" value="ECO:0007669"/>
    <property type="project" value="EnsemblPlants"/>
</dbReference>
<evidence type="ECO:0000256" key="3">
    <source>
        <dbReference type="ARBA" id="ARBA00022694"/>
    </source>
</evidence>
<reference evidence="8" key="1">
    <citation type="submission" date="2021-01" db="UniProtKB">
        <authorList>
            <consortium name="EnsemblPlants"/>
        </authorList>
    </citation>
    <scope>IDENTIFICATION</scope>
</reference>
<keyword evidence="9" id="KW-1185">Reference proteome</keyword>
<protein>
    <recommendedName>
        <fullName evidence="1">tRNA(Ile)-lysidine synthetase</fullName>
        <ecNumber evidence="1">6.3.4.19</ecNumber>
    </recommendedName>
</protein>
<name>A0A7N0ZTH2_KALFE</name>
<keyword evidence="3" id="KW-0819">tRNA processing</keyword>
<evidence type="ECO:0000313" key="9">
    <source>
        <dbReference type="Proteomes" id="UP000594263"/>
    </source>
</evidence>
<accession>A0A7N0ZTH2</accession>
<evidence type="ECO:0000256" key="6">
    <source>
        <dbReference type="ARBA" id="ARBA00048539"/>
    </source>
</evidence>
<evidence type="ECO:0000259" key="7">
    <source>
        <dbReference type="Pfam" id="PF01171"/>
    </source>
</evidence>
<dbReference type="GO" id="GO:0032267">
    <property type="term" value="F:tRNA(Ile)-lysidine synthase activity"/>
    <property type="evidence" value="ECO:0007669"/>
    <property type="project" value="UniProtKB-EC"/>
</dbReference>
<dbReference type="PANTHER" id="PTHR43033:SF5">
    <property type="entry name" value="TRNA(ILE)-LYSIDINE SYNTHETASE"/>
    <property type="match status" value="1"/>
</dbReference>
<dbReference type="Gramene" id="Kaladp0031s0103.1.v1.1">
    <property type="protein sequence ID" value="Kaladp0031s0103.1.v1.1"/>
    <property type="gene ID" value="Kaladp0031s0103.v1.1"/>
</dbReference>
<evidence type="ECO:0000313" key="8">
    <source>
        <dbReference type="EnsemblPlants" id="Kaladp0031s0103.1.v1.1"/>
    </source>
</evidence>
<dbReference type="SUPFAM" id="SSF52402">
    <property type="entry name" value="Adenine nucleotide alpha hydrolases-like"/>
    <property type="match status" value="1"/>
</dbReference>
<dbReference type="NCBIfam" id="TIGR02432">
    <property type="entry name" value="lysidine_TilS_N"/>
    <property type="match status" value="1"/>
</dbReference>
<dbReference type="Pfam" id="PF01171">
    <property type="entry name" value="ATP_bind_3"/>
    <property type="match status" value="1"/>
</dbReference>
<dbReference type="InterPro" id="IPR014729">
    <property type="entry name" value="Rossmann-like_a/b/a_fold"/>
</dbReference>
<evidence type="ECO:0000256" key="5">
    <source>
        <dbReference type="ARBA" id="ARBA00022840"/>
    </source>
</evidence>
<dbReference type="CDD" id="cd01992">
    <property type="entry name" value="TilS_N"/>
    <property type="match status" value="1"/>
</dbReference>
<dbReference type="HAMAP" id="MF_01161">
    <property type="entry name" value="tRNA_Ile_lys_synt"/>
    <property type="match status" value="1"/>
</dbReference>
<sequence length="685" mass="75749">MARGLRLSPHSRPTSTLLFNSLYGSHSLKWASSKTARRAISQPKVAPLLRFSCISATLHNLIDMPKYNATFAKRMAMAGLKPHHRIALGVSGGPDSMALCVLAANWKTSAVENNGVIDGLLAVIVDHGLRTESRDEAFLVARRVSEMGIRCEIAQCEWLDGKPKQGHLQEAARDMRYQKLQEICVENGIRVLLVAHHADDQAELFILRLSRNSGVLGLAGMAFSSQLFSSSLPQFGQSYVNRDILLVRPLLDLSKDDMYKICQGGGRDWVEDPTNQSQLYTRNRIRKSLGNSSVMFDHELQAVIHACRDTRMYVDQICQDLINNTVTVMPHGYAVIDLELLNPSMVVHICLSKFLALVLQFVSQRQRPVRGSASKLLLAYVRTSPCKTSLTAAGCYLCAAPGSKGAKMLVCCSVNHSLPLKLESVCEHSYEHMKPKGADELEKIVSDVKLSSSHSALDAADVRFLNVPSDRILLEAQRLNILSEATVNSILLLQKHETDNFKCKPESASDVELKQEGEPGSPFDPEQVLSGKVYYFMKRFLVRFERSKLISSDPKHECPCASWGHDMAIYLRHMIDGDWLHLAKLSKCCGGEESELQVGSGSLDAADKSTEMANLRYARLSARSALIRLKKIPVAARRGLPVLIDSQERLLAVPSIGFSQCPCLSAHAEFKPRVPLGGGHSSYVY</sequence>
<dbReference type="InterPro" id="IPR012094">
    <property type="entry name" value="tRNA_Ile_lys_synt"/>
</dbReference>
<dbReference type="AlphaFoldDB" id="A0A7N0ZTH2"/>
<keyword evidence="5" id="KW-0067">ATP-binding</keyword>
<dbReference type="OMA" id="VVNGMCL"/>
<evidence type="ECO:0000256" key="4">
    <source>
        <dbReference type="ARBA" id="ARBA00022741"/>
    </source>
</evidence>
<dbReference type="GO" id="GO:0010098">
    <property type="term" value="P:suspensor development"/>
    <property type="evidence" value="ECO:0007669"/>
    <property type="project" value="EnsemblPlants"/>
</dbReference>
<evidence type="ECO:0000256" key="1">
    <source>
        <dbReference type="ARBA" id="ARBA00013267"/>
    </source>
</evidence>
<dbReference type="InterPro" id="IPR012795">
    <property type="entry name" value="tRNA_Ile_lys_synt_N"/>
</dbReference>
<organism evidence="8 9">
    <name type="scientific">Kalanchoe fedtschenkoi</name>
    <name type="common">Lavender scallops</name>
    <name type="synonym">South American air plant</name>
    <dbReference type="NCBI Taxonomy" id="63787"/>
    <lineage>
        <taxon>Eukaryota</taxon>
        <taxon>Viridiplantae</taxon>
        <taxon>Streptophyta</taxon>
        <taxon>Embryophyta</taxon>
        <taxon>Tracheophyta</taxon>
        <taxon>Spermatophyta</taxon>
        <taxon>Magnoliopsida</taxon>
        <taxon>eudicotyledons</taxon>
        <taxon>Gunneridae</taxon>
        <taxon>Pentapetalae</taxon>
        <taxon>Saxifragales</taxon>
        <taxon>Crassulaceae</taxon>
        <taxon>Kalanchoe</taxon>
    </lineage>
</organism>
<feature type="domain" description="tRNA(Ile)-lysidine/2-thiocytidine synthase N-terminal" evidence="7">
    <location>
        <begin position="86"/>
        <end position="287"/>
    </location>
</feature>
<dbReference type="GO" id="GO:0008033">
    <property type="term" value="P:tRNA processing"/>
    <property type="evidence" value="ECO:0007669"/>
    <property type="project" value="UniProtKB-KW"/>
</dbReference>
<dbReference type="Gene3D" id="3.40.50.620">
    <property type="entry name" value="HUPs"/>
    <property type="match status" value="1"/>
</dbReference>
<evidence type="ECO:0000256" key="2">
    <source>
        <dbReference type="ARBA" id="ARBA00022598"/>
    </source>
</evidence>
<dbReference type="EnsemblPlants" id="Kaladp0031s0103.1.v1.1">
    <property type="protein sequence ID" value="Kaladp0031s0103.1.v1.1"/>
    <property type="gene ID" value="Kaladp0031s0103.v1.1"/>
</dbReference>
<dbReference type="Proteomes" id="UP000594263">
    <property type="component" value="Unplaced"/>
</dbReference>
<dbReference type="PANTHER" id="PTHR43033">
    <property type="entry name" value="TRNA(ILE)-LYSIDINE SYNTHASE-RELATED"/>
    <property type="match status" value="1"/>
</dbReference>
<keyword evidence="4" id="KW-0547">Nucleotide-binding</keyword>
<dbReference type="GO" id="GO:0009658">
    <property type="term" value="P:chloroplast organization"/>
    <property type="evidence" value="ECO:0007669"/>
    <property type="project" value="EnsemblPlants"/>
</dbReference>
<dbReference type="EC" id="6.3.4.19" evidence="1"/>
<comment type="catalytic activity">
    <reaction evidence="6">
        <text>cytidine(34) in tRNA(Ile2) + L-lysine + ATP = lysidine(34) in tRNA(Ile2) + AMP + diphosphate + H(+)</text>
        <dbReference type="Rhea" id="RHEA:43744"/>
        <dbReference type="Rhea" id="RHEA-COMP:10625"/>
        <dbReference type="Rhea" id="RHEA-COMP:10670"/>
        <dbReference type="ChEBI" id="CHEBI:15378"/>
        <dbReference type="ChEBI" id="CHEBI:30616"/>
        <dbReference type="ChEBI" id="CHEBI:32551"/>
        <dbReference type="ChEBI" id="CHEBI:33019"/>
        <dbReference type="ChEBI" id="CHEBI:82748"/>
        <dbReference type="ChEBI" id="CHEBI:83665"/>
        <dbReference type="ChEBI" id="CHEBI:456215"/>
        <dbReference type="EC" id="6.3.4.19"/>
    </reaction>
</comment>
<dbReference type="InterPro" id="IPR011063">
    <property type="entry name" value="TilS/TtcA_N"/>
</dbReference>